<keyword evidence="3" id="KW-1185">Reference proteome</keyword>
<proteinExistence type="predicted"/>
<dbReference type="AlphaFoldDB" id="A0A9P9IF91"/>
<dbReference type="Proteomes" id="UP000717696">
    <property type="component" value="Unassembled WGS sequence"/>
</dbReference>
<sequence length="298" mass="32410">MEHDADRETGFLTPVEPHGANVRSPADDADQRHCIGPGDAADDDEMQQEPHTAVGIPVPTFRPILPKEARRIGEDEGGGAAAGLSNRREEWSNGHKRQVIPGLVRRTRIRRGRSTARTDGGRDRGRDGKRDGGVDRTRAPLRPIQPKATTGITETGELVYPSPGPTQQIQEGGAPTEPRGGGTQKGHEPADDGGKHPKRRTGRPRTRTQAFIAGGVALRAIRPREVQHEQEDAHAEETLRPGGGRGVLGPGRHRSGLGGADLEGRGAYGDLRGREERKNSTRGETSPRRRHHRYGRSW</sequence>
<organism evidence="2 3">
    <name type="scientific">Dactylonectria estremocensis</name>
    <dbReference type="NCBI Taxonomy" id="1079267"/>
    <lineage>
        <taxon>Eukaryota</taxon>
        <taxon>Fungi</taxon>
        <taxon>Dikarya</taxon>
        <taxon>Ascomycota</taxon>
        <taxon>Pezizomycotina</taxon>
        <taxon>Sordariomycetes</taxon>
        <taxon>Hypocreomycetidae</taxon>
        <taxon>Hypocreales</taxon>
        <taxon>Nectriaceae</taxon>
        <taxon>Dactylonectria</taxon>
    </lineage>
</organism>
<protein>
    <submittedName>
        <fullName evidence="2">Uncharacterized protein</fullName>
    </submittedName>
</protein>
<feature type="compositionally biased region" description="Basic and acidic residues" evidence="1">
    <location>
        <begin position="185"/>
        <end position="195"/>
    </location>
</feature>
<feature type="region of interest" description="Disordered" evidence="1">
    <location>
        <begin position="1"/>
        <end position="298"/>
    </location>
</feature>
<feature type="compositionally biased region" description="Basic residues" evidence="1">
    <location>
        <begin position="288"/>
        <end position="298"/>
    </location>
</feature>
<dbReference type="OrthoDB" id="5105729at2759"/>
<feature type="compositionally biased region" description="Basic and acidic residues" evidence="1">
    <location>
        <begin position="119"/>
        <end position="138"/>
    </location>
</feature>
<dbReference type="EMBL" id="JAGMUU010000034">
    <property type="protein sequence ID" value="KAH7117230.1"/>
    <property type="molecule type" value="Genomic_DNA"/>
</dbReference>
<evidence type="ECO:0000313" key="3">
    <source>
        <dbReference type="Proteomes" id="UP000717696"/>
    </source>
</evidence>
<reference evidence="2" key="1">
    <citation type="journal article" date="2021" name="Nat. Commun.">
        <title>Genetic determinants of endophytism in the Arabidopsis root mycobiome.</title>
        <authorList>
            <person name="Mesny F."/>
            <person name="Miyauchi S."/>
            <person name="Thiergart T."/>
            <person name="Pickel B."/>
            <person name="Atanasova L."/>
            <person name="Karlsson M."/>
            <person name="Huettel B."/>
            <person name="Barry K.W."/>
            <person name="Haridas S."/>
            <person name="Chen C."/>
            <person name="Bauer D."/>
            <person name="Andreopoulos W."/>
            <person name="Pangilinan J."/>
            <person name="LaButti K."/>
            <person name="Riley R."/>
            <person name="Lipzen A."/>
            <person name="Clum A."/>
            <person name="Drula E."/>
            <person name="Henrissat B."/>
            <person name="Kohler A."/>
            <person name="Grigoriev I.V."/>
            <person name="Martin F.M."/>
            <person name="Hacquard S."/>
        </authorList>
    </citation>
    <scope>NUCLEOTIDE SEQUENCE</scope>
    <source>
        <strain evidence="2">MPI-CAGE-AT-0021</strain>
    </source>
</reference>
<feature type="compositionally biased region" description="Basic residues" evidence="1">
    <location>
        <begin position="105"/>
        <end position="114"/>
    </location>
</feature>
<feature type="compositionally biased region" description="Basic and acidic residues" evidence="1">
    <location>
        <begin position="271"/>
        <end position="287"/>
    </location>
</feature>
<gene>
    <name evidence="2" type="ORF">B0J13DRAFT_533028</name>
</gene>
<evidence type="ECO:0000313" key="2">
    <source>
        <dbReference type="EMBL" id="KAH7117230.1"/>
    </source>
</evidence>
<feature type="compositionally biased region" description="Basic and acidic residues" evidence="1">
    <location>
        <begin position="222"/>
        <end position="239"/>
    </location>
</feature>
<accession>A0A9P9IF91</accession>
<feature type="compositionally biased region" description="Basic residues" evidence="1">
    <location>
        <begin position="196"/>
        <end position="206"/>
    </location>
</feature>
<feature type="compositionally biased region" description="Basic and acidic residues" evidence="1">
    <location>
        <begin position="65"/>
        <end position="74"/>
    </location>
</feature>
<name>A0A9P9IF91_9HYPO</name>
<evidence type="ECO:0000256" key="1">
    <source>
        <dbReference type="SAM" id="MobiDB-lite"/>
    </source>
</evidence>
<comment type="caution">
    <text evidence="2">The sequence shown here is derived from an EMBL/GenBank/DDBJ whole genome shotgun (WGS) entry which is preliminary data.</text>
</comment>